<organism evidence="4 5">
    <name type="scientific">Pseudoalteromonas holothuriae</name>
    <dbReference type="NCBI Taxonomy" id="2963714"/>
    <lineage>
        <taxon>Bacteria</taxon>
        <taxon>Pseudomonadati</taxon>
        <taxon>Pseudomonadota</taxon>
        <taxon>Gammaproteobacteria</taxon>
        <taxon>Alteromonadales</taxon>
        <taxon>Pseudoalteromonadaceae</taxon>
        <taxon>Pseudoalteromonas</taxon>
    </lineage>
</organism>
<dbReference type="RefSeq" id="WP_261625817.1">
    <property type="nucleotide sequence ID" value="NZ_CAMAPC010000002.1"/>
</dbReference>
<dbReference type="Pfam" id="PF00583">
    <property type="entry name" value="Acetyltransf_1"/>
    <property type="match status" value="1"/>
</dbReference>
<keyword evidence="1" id="KW-0808">Transferase</keyword>
<accession>A0A9W4QSU5</accession>
<proteinExistence type="predicted"/>
<gene>
    <name evidence="4" type="ORF">PSECIP111854_00781</name>
</gene>
<evidence type="ECO:0000256" key="1">
    <source>
        <dbReference type="ARBA" id="ARBA00022679"/>
    </source>
</evidence>
<dbReference type="PROSITE" id="PS51186">
    <property type="entry name" value="GNAT"/>
    <property type="match status" value="1"/>
</dbReference>
<dbReference type="InterPro" id="IPR000182">
    <property type="entry name" value="GNAT_dom"/>
</dbReference>
<dbReference type="AlphaFoldDB" id="A0A9W4QSU5"/>
<dbReference type="Gene3D" id="3.40.630.30">
    <property type="match status" value="1"/>
</dbReference>
<dbReference type="PANTHER" id="PTHR43877">
    <property type="entry name" value="AMINOALKYLPHOSPHONATE N-ACETYLTRANSFERASE-RELATED-RELATED"/>
    <property type="match status" value="1"/>
</dbReference>
<evidence type="ECO:0000313" key="4">
    <source>
        <dbReference type="EMBL" id="CAH9051610.1"/>
    </source>
</evidence>
<dbReference type="InterPro" id="IPR050832">
    <property type="entry name" value="Bact_Acetyltransf"/>
</dbReference>
<dbReference type="InterPro" id="IPR016181">
    <property type="entry name" value="Acyl_CoA_acyltransferase"/>
</dbReference>
<keyword evidence="5" id="KW-1185">Reference proteome</keyword>
<evidence type="ECO:0000256" key="2">
    <source>
        <dbReference type="ARBA" id="ARBA00023315"/>
    </source>
</evidence>
<dbReference type="Proteomes" id="UP001152467">
    <property type="component" value="Unassembled WGS sequence"/>
</dbReference>
<dbReference type="PANTHER" id="PTHR43877:SF2">
    <property type="entry name" value="AMINOALKYLPHOSPHONATE N-ACETYLTRANSFERASE-RELATED"/>
    <property type="match status" value="1"/>
</dbReference>
<reference evidence="4" key="1">
    <citation type="submission" date="2022-07" db="EMBL/GenBank/DDBJ databases">
        <authorList>
            <person name="Criscuolo A."/>
        </authorList>
    </citation>
    <scope>NUCLEOTIDE SEQUENCE</scope>
    <source>
        <strain evidence="4">CIP111854</strain>
    </source>
</reference>
<dbReference type="SUPFAM" id="SSF55729">
    <property type="entry name" value="Acyl-CoA N-acyltransferases (Nat)"/>
    <property type="match status" value="1"/>
</dbReference>
<dbReference type="CDD" id="cd04301">
    <property type="entry name" value="NAT_SF"/>
    <property type="match status" value="1"/>
</dbReference>
<sequence length="155" mass="17262">MEFIFLADKVDAKWQLAKWYFEQWGDIIEEGSLELFNQKLDDYLNRDCIPLVILAVDAGNVIGAAQLKYHEMSIFPKRAHWLGGVYVIPPARGKHVASALVNQAESIAHGLGVSQLYLQTEALDGGLYAGLGWQGIEKVNYRGVDVLVMSKALNQ</sequence>
<evidence type="ECO:0000259" key="3">
    <source>
        <dbReference type="PROSITE" id="PS51186"/>
    </source>
</evidence>
<protein>
    <recommendedName>
        <fullName evidence="3">N-acetyltransferase domain-containing protein</fullName>
    </recommendedName>
</protein>
<evidence type="ECO:0000313" key="5">
    <source>
        <dbReference type="Proteomes" id="UP001152467"/>
    </source>
</evidence>
<comment type="caution">
    <text evidence="4">The sequence shown here is derived from an EMBL/GenBank/DDBJ whole genome shotgun (WGS) entry which is preliminary data.</text>
</comment>
<name>A0A9W4QSU5_9GAMM</name>
<dbReference type="EMBL" id="CAMAPC010000002">
    <property type="protein sequence ID" value="CAH9051610.1"/>
    <property type="molecule type" value="Genomic_DNA"/>
</dbReference>
<keyword evidence="2" id="KW-0012">Acyltransferase</keyword>
<dbReference type="GO" id="GO:0016747">
    <property type="term" value="F:acyltransferase activity, transferring groups other than amino-acyl groups"/>
    <property type="evidence" value="ECO:0007669"/>
    <property type="project" value="InterPro"/>
</dbReference>
<feature type="domain" description="N-acetyltransferase" evidence="3">
    <location>
        <begin position="11"/>
        <end position="154"/>
    </location>
</feature>